<dbReference type="EMBL" id="CACVBS010000101">
    <property type="protein sequence ID" value="CAA7271176.1"/>
    <property type="molecule type" value="Genomic_DNA"/>
</dbReference>
<evidence type="ECO:0000313" key="2">
    <source>
        <dbReference type="Proteomes" id="UP000467700"/>
    </source>
</evidence>
<keyword evidence="2" id="KW-1185">Reference proteome</keyword>
<sequence length="491" mass="55213">MIEAPHNVTAPSTRAIAQISKLGDDILWSTFMLNGDMDQDIPRIEFDALSQWGPRALTITRDTSHVCRSWRAIIFSSPSIWGKLIDVDYLCRLSPRWSEEIMRRTVDAPLTVTGYSFHRSDDASTLLSYWDRIENIELTVWELSPFVERCWSMLCQPSPSLKSFVCRANSGNKQPYGVSEVGRKILDGFAPRLSIFAFTGPIEIDPNVFLLSRLRSLHIMMTSQTGTTPLSTWLQSLKTMHSLEHLAVYSAFKVPTTDNSDLSTVYLPHLVSLHVNHTLFEAASFVAHLEVPATCCTTLDATGASSASAISRKTFINSALKTYSQHWVTHNQDLTELVVDITDSKFRIAQFSGSSGIIIFQLGIDCGDEAELPAIFPYVEFFREDDFSHITLLQLTARHFFELRLDERSRRFLCLFSSVEILETDMHSIDTDEDSAGRPTHPISTTSEVARLSGSHPKYWRGRFRCSGQWHNCRNYVFGAAEGGNLSCSGS</sequence>
<dbReference type="Proteomes" id="UP000467700">
    <property type="component" value="Unassembled WGS sequence"/>
</dbReference>
<accession>A0A8S0W5B4</accession>
<evidence type="ECO:0000313" key="1">
    <source>
        <dbReference type="EMBL" id="CAA7271176.1"/>
    </source>
</evidence>
<protein>
    <recommendedName>
        <fullName evidence="3">F-box domain-containing protein</fullName>
    </recommendedName>
</protein>
<name>A0A8S0W5B4_CYCAE</name>
<dbReference type="AlphaFoldDB" id="A0A8S0W5B4"/>
<gene>
    <name evidence="1" type="ORF">AAE3_LOCUS13434</name>
</gene>
<comment type="caution">
    <text evidence="1">The sequence shown here is derived from an EMBL/GenBank/DDBJ whole genome shotgun (WGS) entry which is preliminary data.</text>
</comment>
<proteinExistence type="predicted"/>
<dbReference type="OrthoDB" id="3071567at2759"/>
<evidence type="ECO:0008006" key="3">
    <source>
        <dbReference type="Google" id="ProtNLM"/>
    </source>
</evidence>
<reference evidence="1 2" key="1">
    <citation type="submission" date="2020-01" db="EMBL/GenBank/DDBJ databases">
        <authorList>
            <person name="Gupta K D."/>
        </authorList>
    </citation>
    <scope>NUCLEOTIDE SEQUENCE [LARGE SCALE GENOMIC DNA]</scope>
</reference>
<organism evidence="1 2">
    <name type="scientific">Cyclocybe aegerita</name>
    <name type="common">Black poplar mushroom</name>
    <name type="synonym">Agrocybe aegerita</name>
    <dbReference type="NCBI Taxonomy" id="1973307"/>
    <lineage>
        <taxon>Eukaryota</taxon>
        <taxon>Fungi</taxon>
        <taxon>Dikarya</taxon>
        <taxon>Basidiomycota</taxon>
        <taxon>Agaricomycotina</taxon>
        <taxon>Agaricomycetes</taxon>
        <taxon>Agaricomycetidae</taxon>
        <taxon>Agaricales</taxon>
        <taxon>Agaricineae</taxon>
        <taxon>Bolbitiaceae</taxon>
        <taxon>Cyclocybe</taxon>
    </lineage>
</organism>